<dbReference type="InterPro" id="IPR036188">
    <property type="entry name" value="FAD/NAD-bd_sf"/>
</dbReference>
<dbReference type="Pfam" id="PF13454">
    <property type="entry name" value="NAD_binding_9"/>
    <property type="match status" value="1"/>
</dbReference>
<reference evidence="2 3" key="1">
    <citation type="submission" date="2015-10" db="EMBL/GenBank/DDBJ databases">
        <title>Genomic differences between typical nodule nitrogen-fixing rhizobial strains and those coming from bean seeds.</title>
        <authorList>
            <person name="Peralta H."/>
            <person name="Aguilar-Vera A."/>
            <person name="Diaz R."/>
            <person name="Mora Y."/>
            <person name="Martinez-Batallar G."/>
            <person name="Salazar E."/>
            <person name="Vargas-Lagunas C."/>
            <person name="Encarnacion S."/>
            <person name="Girard L."/>
            <person name="Mora J."/>
        </authorList>
    </citation>
    <scope>NUCLEOTIDE SEQUENCE [LARGE SCALE GENOMIC DNA]</scope>
    <source>
        <strain evidence="2 3">CFNEI 73</strain>
    </source>
</reference>
<name>A0A1L3LPX6_9HYPH</name>
<dbReference type="EMBL" id="CP013107">
    <property type="protein sequence ID" value="APG92168.1"/>
    <property type="molecule type" value="Genomic_DNA"/>
</dbReference>
<sequence>MLRITLPLPKDVTPAPTTSRVAIIGGGFTGASLARLLAVNGQYGPDDIVVFESRAGLGGGLAYGTRNPSLRLNVAAHRMRAVPGDPQAFVHWLSASGRLDLDPDAVGDGGIYARRADFAAFMAEQIQPFLDRGSVRHVRERAERICRRHGRWQIEGDRGASVQSDIVVIATGHPPPTPPDLLSDSLGGDARLISDPLPSGALQAIGPDDKVLVVGAGLTALDALGVLRAKGHCAEVTLLSRTGQLPQPQASGDFAPHGDFLIGVPNTALSLLERVRFALEEVTEAGLPWQSVFDALRHQGQAIWQALPLVEQRRVLRHLRRRFEAHRFRMSPQIAELVERERAAGRLRSRAGRIVAVRPGHAEIVVDIATKPHGIVVRHAARWIIAATGPDHGNVIGSQSCLADMEGSGLLRKDPHGLGIACDEDSRAVARDGYPVEDLFIAGPLARGAFGELTGVPEIAAQAERIVQQVLAMRFATTRTITIRSL</sequence>
<keyword evidence="2" id="KW-0378">Hydrolase</keyword>
<protein>
    <submittedName>
        <fullName evidence="2">Hydroxyacylglutathione hydrolase</fullName>
        <ecNumber evidence="2">3.1.2.6</ecNumber>
    </submittedName>
</protein>
<accession>A0A1L3LPX6</accession>
<evidence type="ECO:0000313" key="2">
    <source>
        <dbReference type="EMBL" id="APG92168.1"/>
    </source>
</evidence>
<dbReference type="STRING" id="194963.SAMCFNEI73_Ch2895"/>
<dbReference type="Proteomes" id="UP000182306">
    <property type="component" value="Chromosome"/>
</dbReference>
<dbReference type="PANTHER" id="PTHR40254">
    <property type="entry name" value="BLR0577 PROTEIN"/>
    <property type="match status" value="1"/>
</dbReference>
<dbReference type="InterPro" id="IPR052189">
    <property type="entry name" value="L-asp_N-monooxygenase_NS-form"/>
</dbReference>
<dbReference type="InterPro" id="IPR038732">
    <property type="entry name" value="HpyO/CreE_NAD-binding"/>
</dbReference>
<dbReference type="KEGG" id="same:SAMCFNEI73_Ch2895"/>
<gene>
    <name evidence="2" type="ORF">SAMCFNEI73_Ch2895</name>
</gene>
<dbReference type="OrthoDB" id="101972at2"/>
<dbReference type="PANTHER" id="PTHR40254:SF1">
    <property type="entry name" value="BLR0577 PROTEIN"/>
    <property type="match status" value="1"/>
</dbReference>
<feature type="domain" description="FAD-dependent urate hydroxylase HpyO/Asp monooxygenase CreE-like FAD/NAD(P)-binding" evidence="1">
    <location>
        <begin position="22"/>
        <end position="173"/>
    </location>
</feature>
<dbReference type="EC" id="3.1.2.6" evidence="2"/>
<dbReference type="PRINTS" id="PR00411">
    <property type="entry name" value="PNDRDTASEI"/>
</dbReference>
<dbReference type="Gene3D" id="3.50.50.60">
    <property type="entry name" value="FAD/NAD(P)-binding domain"/>
    <property type="match status" value="2"/>
</dbReference>
<dbReference type="AlphaFoldDB" id="A0A1L3LPX6"/>
<evidence type="ECO:0000313" key="3">
    <source>
        <dbReference type="Proteomes" id="UP000182306"/>
    </source>
</evidence>
<dbReference type="SUPFAM" id="SSF51905">
    <property type="entry name" value="FAD/NAD(P)-binding domain"/>
    <property type="match status" value="2"/>
</dbReference>
<keyword evidence="3" id="KW-1185">Reference proteome</keyword>
<dbReference type="RefSeq" id="WP_064255317.1">
    <property type="nucleotide sequence ID" value="NZ_CP013107.1"/>
</dbReference>
<organism evidence="2 3">
    <name type="scientific">Sinorhizobium americanum</name>
    <dbReference type="NCBI Taxonomy" id="194963"/>
    <lineage>
        <taxon>Bacteria</taxon>
        <taxon>Pseudomonadati</taxon>
        <taxon>Pseudomonadota</taxon>
        <taxon>Alphaproteobacteria</taxon>
        <taxon>Hyphomicrobiales</taxon>
        <taxon>Rhizobiaceae</taxon>
        <taxon>Sinorhizobium/Ensifer group</taxon>
        <taxon>Sinorhizobium</taxon>
    </lineage>
</organism>
<dbReference type="GO" id="GO:0004416">
    <property type="term" value="F:hydroxyacylglutathione hydrolase activity"/>
    <property type="evidence" value="ECO:0007669"/>
    <property type="project" value="UniProtKB-EC"/>
</dbReference>
<evidence type="ECO:0000259" key="1">
    <source>
        <dbReference type="Pfam" id="PF13454"/>
    </source>
</evidence>
<proteinExistence type="predicted"/>